<dbReference type="AlphaFoldDB" id="A0A448ZC28"/>
<evidence type="ECO:0000256" key="1">
    <source>
        <dbReference type="SAM" id="Coils"/>
    </source>
</evidence>
<proteinExistence type="predicted"/>
<protein>
    <submittedName>
        <fullName evidence="3">Uncharacterized protein</fullName>
    </submittedName>
</protein>
<sequence>MIHTARRAFSDGMSNPNHYRHPGHERIVREVYEDRQQLVNENEAEIADLKRQLERATLNQETLLARRNAAKKNYEAAKPNKVDHLEDDGGSDEVRSNCIGGSDEVSSNHNRDDASTRRHSKRYLRRLMRKTLTTSTTYATSASDEQGRNTCASNAQRRMSLVNAEGVLVVNNSISSPRKRSERLRERYQSESLRIARFSDRRQV</sequence>
<name>A0A448ZC28_9STRA</name>
<dbReference type="EMBL" id="CAACVS010000226">
    <property type="protein sequence ID" value="VEU39605.1"/>
    <property type="molecule type" value="Genomic_DNA"/>
</dbReference>
<organism evidence="3 4">
    <name type="scientific">Pseudo-nitzschia multistriata</name>
    <dbReference type="NCBI Taxonomy" id="183589"/>
    <lineage>
        <taxon>Eukaryota</taxon>
        <taxon>Sar</taxon>
        <taxon>Stramenopiles</taxon>
        <taxon>Ochrophyta</taxon>
        <taxon>Bacillariophyta</taxon>
        <taxon>Bacillariophyceae</taxon>
        <taxon>Bacillariophycidae</taxon>
        <taxon>Bacillariales</taxon>
        <taxon>Bacillariaceae</taxon>
        <taxon>Pseudo-nitzschia</taxon>
    </lineage>
</organism>
<reference evidence="3 4" key="1">
    <citation type="submission" date="2019-01" db="EMBL/GenBank/DDBJ databases">
        <authorList>
            <person name="Ferrante I. M."/>
        </authorList>
    </citation>
    <scope>NUCLEOTIDE SEQUENCE [LARGE SCALE GENOMIC DNA]</scope>
    <source>
        <strain evidence="3 4">B856</strain>
    </source>
</reference>
<feature type="region of interest" description="Disordered" evidence="2">
    <location>
        <begin position="1"/>
        <end position="21"/>
    </location>
</feature>
<gene>
    <name evidence="3" type="ORF">PSNMU_V1.4_AUG-EV-PASAV3_0063320</name>
</gene>
<accession>A0A448ZC28</accession>
<feature type="compositionally biased region" description="Basic and acidic residues" evidence="2">
    <location>
        <begin position="74"/>
        <end position="84"/>
    </location>
</feature>
<feature type="region of interest" description="Disordered" evidence="2">
    <location>
        <begin position="74"/>
        <end position="119"/>
    </location>
</feature>
<feature type="coiled-coil region" evidence="1">
    <location>
        <begin position="32"/>
        <end position="73"/>
    </location>
</feature>
<evidence type="ECO:0000313" key="3">
    <source>
        <dbReference type="EMBL" id="VEU39605.1"/>
    </source>
</evidence>
<dbReference type="Proteomes" id="UP000291116">
    <property type="component" value="Unassembled WGS sequence"/>
</dbReference>
<keyword evidence="4" id="KW-1185">Reference proteome</keyword>
<evidence type="ECO:0000256" key="2">
    <source>
        <dbReference type="SAM" id="MobiDB-lite"/>
    </source>
</evidence>
<evidence type="ECO:0000313" key="4">
    <source>
        <dbReference type="Proteomes" id="UP000291116"/>
    </source>
</evidence>
<keyword evidence="1" id="KW-0175">Coiled coil</keyword>